<feature type="domain" description="YqgF/RNase H-like" evidence="6">
    <location>
        <begin position="1"/>
        <end position="92"/>
    </location>
</feature>
<dbReference type="EC" id="3.1.-.-" evidence="5"/>
<dbReference type="GO" id="GO:0005829">
    <property type="term" value="C:cytosol"/>
    <property type="evidence" value="ECO:0007669"/>
    <property type="project" value="TreeGrafter"/>
</dbReference>
<name>A0A0G0HDI0_9BACT</name>
<dbReference type="GO" id="GO:0004518">
    <property type="term" value="F:nuclease activity"/>
    <property type="evidence" value="ECO:0007669"/>
    <property type="project" value="UniProtKB-KW"/>
</dbReference>
<dbReference type="AlphaFoldDB" id="A0A0G0HDI0"/>
<evidence type="ECO:0000313" key="8">
    <source>
        <dbReference type="Proteomes" id="UP000034591"/>
    </source>
</evidence>
<accession>A0A0G0HDI0</accession>
<evidence type="ECO:0000256" key="3">
    <source>
        <dbReference type="ARBA" id="ARBA00022722"/>
    </source>
</evidence>
<dbReference type="InterPro" id="IPR005227">
    <property type="entry name" value="YqgF"/>
</dbReference>
<protein>
    <recommendedName>
        <fullName evidence="5">Putative pre-16S rRNA nuclease</fullName>
        <ecNumber evidence="5">3.1.-.-</ecNumber>
    </recommendedName>
</protein>
<evidence type="ECO:0000256" key="5">
    <source>
        <dbReference type="HAMAP-Rule" id="MF_00651"/>
    </source>
</evidence>
<dbReference type="Proteomes" id="UP000034591">
    <property type="component" value="Unassembled WGS sequence"/>
</dbReference>
<dbReference type="GO" id="GO:0016788">
    <property type="term" value="F:hydrolase activity, acting on ester bonds"/>
    <property type="evidence" value="ECO:0007669"/>
    <property type="project" value="UniProtKB-UniRule"/>
</dbReference>
<proteinExistence type="inferred from homology"/>
<dbReference type="SUPFAM" id="SSF53098">
    <property type="entry name" value="Ribonuclease H-like"/>
    <property type="match status" value="1"/>
</dbReference>
<dbReference type="NCBIfam" id="TIGR00250">
    <property type="entry name" value="RNAse_H_YqgF"/>
    <property type="match status" value="1"/>
</dbReference>
<organism evidence="7 8">
    <name type="scientific">Candidatus Woesebacteria bacterium GW2011_GWA1_37_7</name>
    <dbReference type="NCBI Taxonomy" id="1618545"/>
    <lineage>
        <taxon>Bacteria</taxon>
        <taxon>Candidatus Woeseibacteriota</taxon>
    </lineage>
</organism>
<evidence type="ECO:0000256" key="4">
    <source>
        <dbReference type="ARBA" id="ARBA00022801"/>
    </source>
</evidence>
<keyword evidence="3 5" id="KW-0540">Nuclease</keyword>
<dbReference type="Pfam" id="PF03652">
    <property type="entry name" value="RuvX"/>
    <property type="match status" value="1"/>
</dbReference>
<dbReference type="HAMAP" id="MF_00651">
    <property type="entry name" value="Nuclease_YqgF"/>
    <property type="match status" value="1"/>
</dbReference>
<keyword evidence="4 5" id="KW-0378">Hydrolase</keyword>
<dbReference type="EMBL" id="LBTI01000046">
    <property type="protein sequence ID" value="KKQ36585.1"/>
    <property type="molecule type" value="Genomic_DNA"/>
</dbReference>
<gene>
    <name evidence="7" type="ORF">US53_C0046G0005</name>
</gene>
<dbReference type="InterPro" id="IPR012337">
    <property type="entry name" value="RNaseH-like_sf"/>
</dbReference>
<evidence type="ECO:0000259" key="6">
    <source>
        <dbReference type="SMART" id="SM00732"/>
    </source>
</evidence>
<evidence type="ECO:0000313" key="7">
    <source>
        <dbReference type="EMBL" id="KKQ36585.1"/>
    </source>
</evidence>
<dbReference type="GO" id="GO:0000967">
    <property type="term" value="P:rRNA 5'-end processing"/>
    <property type="evidence" value="ECO:0007669"/>
    <property type="project" value="UniProtKB-UniRule"/>
</dbReference>
<evidence type="ECO:0000256" key="2">
    <source>
        <dbReference type="ARBA" id="ARBA00022517"/>
    </source>
</evidence>
<comment type="similarity">
    <text evidence="5">Belongs to the YqgF HJR family.</text>
</comment>
<dbReference type="InterPro" id="IPR037027">
    <property type="entry name" value="YqgF/RNaseH-like_dom_sf"/>
</dbReference>
<keyword evidence="2 5" id="KW-0690">Ribosome biogenesis</keyword>
<comment type="subcellular location">
    <subcellularLocation>
        <location evidence="5">Cytoplasm</location>
    </subcellularLocation>
</comment>
<keyword evidence="1 5" id="KW-0963">Cytoplasm</keyword>
<dbReference type="InterPro" id="IPR006641">
    <property type="entry name" value="YqgF/RNaseH-like_dom"/>
</dbReference>
<comment type="function">
    <text evidence="5">Could be a nuclease involved in processing of the 5'-end of pre-16S rRNA.</text>
</comment>
<sequence length="125" mass="13828">MKYLGIDFGLRRIGLAISEGDLASPWQILEVKSFSDAVEKTSIIIKEGHFQKIVVGLPEGKMGQNVAGFVNALDKRGLNVEVVDETLSSKKALQVMIEQGASQKKRRFEDAYSAAEILQNYLDNL</sequence>
<dbReference type="CDD" id="cd16964">
    <property type="entry name" value="YqgF"/>
    <property type="match status" value="1"/>
</dbReference>
<evidence type="ECO:0000256" key="1">
    <source>
        <dbReference type="ARBA" id="ARBA00022490"/>
    </source>
</evidence>
<dbReference type="SMART" id="SM00732">
    <property type="entry name" value="YqgFc"/>
    <property type="match status" value="1"/>
</dbReference>
<dbReference type="PANTHER" id="PTHR33317">
    <property type="entry name" value="POLYNUCLEOTIDYL TRANSFERASE, RIBONUCLEASE H-LIKE SUPERFAMILY PROTEIN"/>
    <property type="match status" value="1"/>
</dbReference>
<comment type="caution">
    <text evidence="7">The sequence shown here is derived from an EMBL/GenBank/DDBJ whole genome shotgun (WGS) entry which is preliminary data.</text>
</comment>
<dbReference type="Gene3D" id="3.30.420.140">
    <property type="entry name" value="YqgF/RNase H-like domain"/>
    <property type="match status" value="1"/>
</dbReference>
<dbReference type="STRING" id="1618545.US53_C0046G0005"/>
<dbReference type="PANTHER" id="PTHR33317:SF4">
    <property type="entry name" value="POLYNUCLEOTIDYL TRANSFERASE, RIBONUCLEASE H-LIKE SUPERFAMILY PROTEIN"/>
    <property type="match status" value="1"/>
</dbReference>
<reference evidence="7 8" key="1">
    <citation type="journal article" date="2015" name="Nature">
        <title>rRNA introns, odd ribosomes, and small enigmatic genomes across a large radiation of phyla.</title>
        <authorList>
            <person name="Brown C.T."/>
            <person name="Hug L.A."/>
            <person name="Thomas B.C."/>
            <person name="Sharon I."/>
            <person name="Castelle C.J."/>
            <person name="Singh A."/>
            <person name="Wilkins M.J."/>
            <person name="Williams K.H."/>
            <person name="Banfield J.F."/>
        </authorList>
    </citation>
    <scope>NUCLEOTIDE SEQUENCE [LARGE SCALE GENOMIC DNA]</scope>
</reference>